<dbReference type="EMBL" id="LR796168">
    <property type="protein sequence ID" value="CAB4123265.1"/>
    <property type="molecule type" value="Genomic_DNA"/>
</dbReference>
<accession>A0A6J5KPM5</accession>
<evidence type="ECO:0000313" key="1">
    <source>
        <dbReference type="EMBL" id="CAB4123265.1"/>
    </source>
</evidence>
<gene>
    <name evidence="1" type="ORF">UFOVP41_4</name>
</gene>
<reference evidence="1" key="1">
    <citation type="submission" date="2020-04" db="EMBL/GenBank/DDBJ databases">
        <authorList>
            <person name="Chiriac C."/>
            <person name="Salcher M."/>
            <person name="Ghai R."/>
            <person name="Kavagutti S V."/>
        </authorList>
    </citation>
    <scope>NUCLEOTIDE SEQUENCE</scope>
</reference>
<sequence>MSNPGPATTTTNHPQNLATNQAIRLLASYQGVNVNASGDTVLPVLNTGSYSVSNVVFTNASVSLTTALAGVFTAPSAGGTAIVANAALSAMTSAGVVSQRTVATTAAQTSQNLYVNVGTPQGAAATMDVFVYGYDLTFLP</sequence>
<proteinExistence type="predicted"/>
<organism evidence="1">
    <name type="scientific">uncultured Caudovirales phage</name>
    <dbReference type="NCBI Taxonomy" id="2100421"/>
    <lineage>
        <taxon>Viruses</taxon>
        <taxon>Duplodnaviria</taxon>
        <taxon>Heunggongvirae</taxon>
        <taxon>Uroviricota</taxon>
        <taxon>Caudoviricetes</taxon>
        <taxon>Peduoviridae</taxon>
        <taxon>Maltschvirus</taxon>
        <taxon>Maltschvirus maltsch</taxon>
    </lineage>
</organism>
<protein>
    <submittedName>
        <fullName evidence="1">Uncharacterized protein</fullName>
    </submittedName>
</protein>
<name>A0A6J5KPM5_9CAUD</name>